<dbReference type="SMART" id="SM00342">
    <property type="entry name" value="HTH_ARAC"/>
    <property type="match status" value="1"/>
</dbReference>
<dbReference type="Gene3D" id="2.60.120.10">
    <property type="entry name" value="Jelly Rolls"/>
    <property type="match status" value="1"/>
</dbReference>
<dbReference type="SUPFAM" id="SSF46689">
    <property type="entry name" value="Homeodomain-like"/>
    <property type="match status" value="2"/>
</dbReference>
<accession>A0A644SWE3</accession>
<dbReference type="Pfam" id="PF12833">
    <property type="entry name" value="HTH_18"/>
    <property type="match status" value="1"/>
</dbReference>
<feature type="domain" description="HTH araC/xylS-type" evidence="4">
    <location>
        <begin position="178"/>
        <end position="276"/>
    </location>
</feature>
<dbReference type="PROSITE" id="PS01124">
    <property type="entry name" value="HTH_ARAC_FAMILY_2"/>
    <property type="match status" value="1"/>
</dbReference>
<proteinExistence type="predicted"/>
<dbReference type="EMBL" id="VSSQ01000008">
    <property type="protein sequence ID" value="MPL58966.1"/>
    <property type="molecule type" value="Genomic_DNA"/>
</dbReference>
<keyword evidence="3" id="KW-0804">Transcription</keyword>
<name>A0A644SWE3_9ZZZZ</name>
<dbReference type="InterPro" id="IPR009057">
    <property type="entry name" value="Homeodomain-like_sf"/>
</dbReference>
<dbReference type="InterPro" id="IPR018062">
    <property type="entry name" value="HTH_AraC-typ_CS"/>
</dbReference>
<dbReference type="InterPro" id="IPR014710">
    <property type="entry name" value="RmlC-like_jellyroll"/>
</dbReference>
<evidence type="ECO:0000256" key="1">
    <source>
        <dbReference type="ARBA" id="ARBA00023015"/>
    </source>
</evidence>
<evidence type="ECO:0000256" key="3">
    <source>
        <dbReference type="ARBA" id="ARBA00023163"/>
    </source>
</evidence>
<protein>
    <submittedName>
        <fullName evidence="5">HTH-type transcriptional activator RhaR</fullName>
    </submittedName>
</protein>
<dbReference type="Gene3D" id="1.10.10.60">
    <property type="entry name" value="Homeodomain-like"/>
    <property type="match status" value="2"/>
</dbReference>
<dbReference type="InterPro" id="IPR011051">
    <property type="entry name" value="RmlC_Cupin_sf"/>
</dbReference>
<dbReference type="SUPFAM" id="SSF51182">
    <property type="entry name" value="RmlC-like cupins"/>
    <property type="match status" value="1"/>
</dbReference>
<dbReference type="PROSITE" id="PS00041">
    <property type="entry name" value="HTH_ARAC_FAMILY_1"/>
    <property type="match status" value="1"/>
</dbReference>
<dbReference type="GO" id="GO:0043565">
    <property type="term" value="F:sequence-specific DNA binding"/>
    <property type="evidence" value="ECO:0007669"/>
    <property type="project" value="InterPro"/>
</dbReference>
<evidence type="ECO:0000313" key="5">
    <source>
        <dbReference type="EMBL" id="MPL58966.1"/>
    </source>
</evidence>
<reference evidence="5" key="1">
    <citation type="submission" date="2019-08" db="EMBL/GenBank/DDBJ databases">
        <authorList>
            <person name="Kucharzyk K."/>
            <person name="Murdoch R.W."/>
            <person name="Higgins S."/>
            <person name="Loffler F."/>
        </authorList>
    </citation>
    <scope>NUCLEOTIDE SEQUENCE</scope>
</reference>
<organism evidence="5">
    <name type="scientific">bioreactor metagenome</name>
    <dbReference type="NCBI Taxonomy" id="1076179"/>
    <lineage>
        <taxon>unclassified sequences</taxon>
        <taxon>metagenomes</taxon>
        <taxon>ecological metagenomes</taxon>
    </lineage>
</organism>
<sequence length="280" mass="31904">MLTAMKPVQEMVYATPGYSFCIQRLEHRRLHFNWHYHEDVELILIARGEGHIHVGDLVKAYKAPAGFLIGPALPHAFLSIDTLDGWIIQFPAKHISYANAPSEFAAIVNALAESKKGLSFSPSTVMDCLPALRDMDCSVGLEKWLEVLKILNMLGQDEDREFCSLVPHNLDGQADHFEQAITQVYNTIDKAHSLEDISKTVGMKVGSFCKAFRKRYGLSFVEYVHSIRITIAKKLLIQTQFYIDDICYESGFNNVSFFNRKFKEATGLTPSQYRKRYRET</sequence>
<evidence type="ECO:0000259" key="4">
    <source>
        <dbReference type="PROSITE" id="PS01124"/>
    </source>
</evidence>
<dbReference type="PANTHER" id="PTHR43280:SF34">
    <property type="entry name" value="ARAC-FAMILY TRANSCRIPTIONAL REGULATOR"/>
    <property type="match status" value="1"/>
</dbReference>
<dbReference type="PRINTS" id="PR00032">
    <property type="entry name" value="HTHARAC"/>
</dbReference>
<keyword evidence="1" id="KW-0805">Transcription regulation</keyword>
<dbReference type="AlphaFoldDB" id="A0A644SWE3"/>
<dbReference type="GO" id="GO:0003700">
    <property type="term" value="F:DNA-binding transcription factor activity"/>
    <property type="evidence" value="ECO:0007669"/>
    <property type="project" value="InterPro"/>
</dbReference>
<dbReference type="PANTHER" id="PTHR43280">
    <property type="entry name" value="ARAC-FAMILY TRANSCRIPTIONAL REGULATOR"/>
    <property type="match status" value="1"/>
</dbReference>
<gene>
    <name evidence="5" type="primary">rhaR_4</name>
    <name evidence="5" type="ORF">SDC9_04512</name>
</gene>
<comment type="caution">
    <text evidence="5">The sequence shown here is derived from an EMBL/GenBank/DDBJ whole genome shotgun (WGS) entry which is preliminary data.</text>
</comment>
<dbReference type="InterPro" id="IPR018060">
    <property type="entry name" value="HTH_AraC"/>
</dbReference>
<evidence type="ECO:0000256" key="2">
    <source>
        <dbReference type="ARBA" id="ARBA00023125"/>
    </source>
</evidence>
<dbReference type="InterPro" id="IPR020449">
    <property type="entry name" value="Tscrpt_reg_AraC-type_HTH"/>
</dbReference>
<keyword evidence="2" id="KW-0238">DNA-binding</keyword>